<dbReference type="EMBL" id="ML978206">
    <property type="protein sequence ID" value="KAF2029003.1"/>
    <property type="molecule type" value="Genomic_DNA"/>
</dbReference>
<accession>A0A9P4H6F5</accession>
<reference evidence="8" key="1">
    <citation type="journal article" date="2020" name="Stud. Mycol.">
        <title>101 Dothideomycetes genomes: a test case for predicting lifestyles and emergence of pathogens.</title>
        <authorList>
            <person name="Haridas S."/>
            <person name="Albert R."/>
            <person name="Binder M."/>
            <person name="Bloem J."/>
            <person name="Labutti K."/>
            <person name="Salamov A."/>
            <person name="Andreopoulos B."/>
            <person name="Baker S."/>
            <person name="Barry K."/>
            <person name="Bills G."/>
            <person name="Bluhm B."/>
            <person name="Cannon C."/>
            <person name="Castanera R."/>
            <person name="Culley D."/>
            <person name="Daum C."/>
            <person name="Ezra D."/>
            <person name="Gonzalez J."/>
            <person name="Henrissat B."/>
            <person name="Kuo A."/>
            <person name="Liang C."/>
            <person name="Lipzen A."/>
            <person name="Lutzoni F."/>
            <person name="Magnuson J."/>
            <person name="Mondo S."/>
            <person name="Nolan M."/>
            <person name="Ohm R."/>
            <person name="Pangilinan J."/>
            <person name="Park H.-J."/>
            <person name="Ramirez L."/>
            <person name="Alfaro M."/>
            <person name="Sun H."/>
            <person name="Tritt A."/>
            <person name="Yoshinaga Y."/>
            <person name="Zwiers L.-H."/>
            <person name="Turgeon B."/>
            <person name="Goodwin S."/>
            <person name="Spatafora J."/>
            <person name="Crous P."/>
            <person name="Grigoriev I."/>
        </authorList>
    </citation>
    <scope>NUCLEOTIDE SEQUENCE</scope>
    <source>
        <strain evidence="8">CBS 110217</strain>
    </source>
</reference>
<dbReference type="GO" id="GO:0020037">
    <property type="term" value="F:heme binding"/>
    <property type="evidence" value="ECO:0007669"/>
    <property type="project" value="InterPro"/>
</dbReference>
<name>A0A9P4H6F5_9PLEO</name>
<sequence>MKVLNDPHAIFELIHKKGSLFVDRPEDRHWELAYNNEILSLMHDGDSYKAMRKIVQQLLSPRNLDTRFQMIQEAEINRFMLDLLEKPEDFDASIKRTSASIASIILYGFRATSSDSFWATAVFDTMTRFNKTLSPGKYLPTTQFPFLRYIPDYFVTSKDFAKQTYRETTAVFAHAWELVETRRKYGDIRESLTDRLLDGSVVPDIPLTDEQINSGILGASYQGGAETTTGHTLTNLLFLAQNPHFQDKARVELDRVCGKTSMPQWSDFEKLPYINCIVKEGLRIRPVTPIGAPHCAKEDVWYNGMLVPKGATIILPAYALNFTYHDDPEIYNPDRYLNHSKLSAALAASPDYGNRDHYTFGSGRRNCVGIHLAERTLWRMIAQILWAFKIERIVDEYGR</sequence>
<dbReference type="PRINTS" id="PR00385">
    <property type="entry name" value="P450"/>
</dbReference>
<dbReference type="InterPro" id="IPR002401">
    <property type="entry name" value="Cyt_P450_E_grp-I"/>
</dbReference>
<dbReference type="OrthoDB" id="1103324at2759"/>
<keyword evidence="6 7" id="KW-0349">Heme</keyword>
<dbReference type="Pfam" id="PF00067">
    <property type="entry name" value="p450"/>
    <property type="match status" value="1"/>
</dbReference>
<dbReference type="Gene3D" id="1.10.630.10">
    <property type="entry name" value="Cytochrome P450"/>
    <property type="match status" value="1"/>
</dbReference>
<proteinExistence type="inferred from homology"/>
<evidence type="ECO:0000256" key="7">
    <source>
        <dbReference type="RuleBase" id="RU000461"/>
    </source>
</evidence>
<keyword evidence="2 6" id="KW-0479">Metal-binding</keyword>
<gene>
    <name evidence="8" type="ORF">EK21DRAFT_113378</name>
</gene>
<keyword evidence="5 7" id="KW-0503">Monooxygenase</keyword>
<dbReference type="InterPro" id="IPR001128">
    <property type="entry name" value="Cyt_P450"/>
</dbReference>
<evidence type="ECO:0000313" key="8">
    <source>
        <dbReference type="EMBL" id="KAF2029003.1"/>
    </source>
</evidence>
<keyword evidence="9" id="KW-1185">Reference proteome</keyword>
<dbReference type="InterPro" id="IPR017972">
    <property type="entry name" value="Cyt_P450_CS"/>
</dbReference>
<organism evidence="8 9">
    <name type="scientific">Setomelanomma holmii</name>
    <dbReference type="NCBI Taxonomy" id="210430"/>
    <lineage>
        <taxon>Eukaryota</taxon>
        <taxon>Fungi</taxon>
        <taxon>Dikarya</taxon>
        <taxon>Ascomycota</taxon>
        <taxon>Pezizomycotina</taxon>
        <taxon>Dothideomycetes</taxon>
        <taxon>Pleosporomycetidae</taxon>
        <taxon>Pleosporales</taxon>
        <taxon>Pleosporineae</taxon>
        <taxon>Phaeosphaeriaceae</taxon>
        <taxon>Setomelanomma</taxon>
    </lineage>
</organism>
<dbReference type="InterPro" id="IPR050364">
    <property type="entry name" value="Cytochrome_P450_fung"/>
</dbReference>
<dbReference type="GO" id="GO:0004497">
    <property type="term" value="F:monooxygenase activity"/>
    <property type="evidence" value="ECO:0007669"/>
    <property type="project" value="UniProtKB-KW"/>
</dbReference>
<comment type="cofactor">
    <cofactor evidence="6">
        <name>heme</name>
        <dbReference type="ChEBI" id="CHEBI:30413"/>
    </cofactor>
</comment>
<dbReference type="PANTHER" id="PTHR46300">
    <property type="entry name" value="P450, PUTATIVE (EUROFUNG)-RELATED-RELATED"/>
    <property type="match status" value="1"/>
</dbReference>
<dbReference type="PANTHER" id="PTHR46300:SF2">
    <property type="entry name" value="CYTOCHROME P450 MONOOXYGENASE ALNH-RELATED"/>
    <property type="match status" value="1"/>
</dbReference>
<dbReference type="SUPFAM" id="SSF48264">
    <property type="entry name" value="Cytochrome P450"/>
    <property type="match status" value="1"/>
</dbReference>
<evidence type="ECO:0000256" key="5">
    <source>
        <dbReference type="ARBA" id="ARBA00023033"/>
    </source>
</evidence>
<evidence type="ECO:0000313" key="9">
    <source>
        <dbReference type="Proteomes" id="UP000799777"/>
    </source>
</evidence>
<protein>
    <submittedName>
        <fullName evidence="8">Cytochrome P450</fullName>
    </submittedName>
</protein>
<evidence type="ECO:0000256" key="6">
    <source>
        <dbReference type="PIRSR" id="PIRSR602401-1"/>
    </source>
</evidence>
<evidence type="ECO:0000256" key="3">
    <source>
        <dbReference type="ARBA" id="ARBA00023002"/>
    </source>
</evidence>
<keyword evidence="3 7" id="KW-0560">Oxidoreductase</keyword>
<dbReference type="PRINTS" id="PR00463">
    <property type="entry name" value="EP450I"/>
</dbReference>
<dbReference type="GO" id="GO:0005506">
    <property type="term" value="F:iron ion binding"/>
    <property type="evidence" value="ECO:0007669"/>
    <property type="project" value="InterPro"/>
</dbReference>
<dbReference type="InterPro" id="IPR036396">
    <property type="entry name" value="Cyt_P450_sf"/>
</dbReference>
<keyword evidence="4 6" id="KW-0408">Iron</keyword>
<comment type="caution">
    <text evidence="8">The sequence shown here is derived from an EMBL/GenBank/DDBJ whole genome shotgun (WGS) entry which is preliminary data.</text>
</comment>
<dbReference type="PROSITE" id="PS00086">
    <property type="entry name" value="CYTOCHROME_P450"/>
    <property type="match status" value="1"/>
</dbReference>
<feature type="binding site" description="axial binding residue" evidence="6">
    <location>
        <position position="367"/>
    </location>
    <ligand>
        <name>heme</name>
        <dbReference type="ChEBI" id="CHEBI:30413"/>
    </ligand>
    <ligandPart>
        <name>Fe</name>
        <dbReference type="ChEBI" id="CHEBI:18248"/>
    </ligandPart>
</feature>
<evidence type="ECO:0000256" key="1">
    <source>
        <dbReference type="ARBA" id="ARBA00010617"/>
    </source>
</evidence>
<evidence type="ECO:0000256" key="2">
    <source>
        <dbReference type="ARBA" id="ARBA00022723"/>
    </source>
</evidence>
<comment type="similarity">
    <text evidence="1 7">Belongs to the cytochrome P450 family.</text>
</comment>
<evidence type="ECO:0000256" key="4">
    <source>
        <dbReference type="ARBA" id="ARBA00023004"/>
    </source>
</evidence>
<dbReference type="GO" id="GO:0016705">
    <property type="term" value="F:oxidoreductase activity, acting on paired donors, with incorporation or reduction of molecular oxygen"/>
    <property type="evidence" value="ECO:0007669"/>
    <property type="project" value="InterPro"/>
</dbReference>
<dbReference type="AlphaFoldDB" id="A0A9P4H6F5"/>
<dbReference type="Proteomes" id="UP000799777">
    <property type="component" value="Unassembled WGS sequence"/>
</dbReference>